<dbReference type="Pfam" id="PF00929">
    <property type="entry name" value="RNase_T"/>
    <property type="match status" value="1"/>
</dbReference>
<evidence type="ECO:0000256" key="1">
    <source>
        <dbReference type="ARBA" id="ARBA00022839"/>
    </source>
</evidence>
<evidence type="ECO:0000259" key="2">
    <source>
        <dbReference type="SMART" id="SM00479"/>
    </source>
</evidence>
<evidence type="ECO:0000313" key="4">
    <source>
        <dbReference type="Proteomes" id="UP000502298"/>
    </source>
</evidence>
<dbReference type="InterPro" id="IPR012337">
    <property type="entry name" value="RNaseH-like_sf"/>
</dbReference>
<dbReference type="InterPro" id="IPR013520">
    <property type="entry name" value="Ribonucl_H"/>
</dbReference>
<gene>
    <name evidence="3" type="ORF">HC352_03625</name>
</gene>
<keyword evidence="1 3" id="KW-0540">Nuclease</keyword>
<dbReference type="FunFam" id="3.30.420.10:FF:000045">
    <property type="entry name" value="3'-5' exonuclease DinG"/>
    <property type="match status" value="1"/>
</dbReference>
<dbReference type="InterPro" id="IPR036397">
    <property type="entry name" value="RNaseH_sf"/>
</dbReference>
<dbReference type="PANTHER" id="PTHR30231">
    <property type="entry name" value="DNA POLYMERASE III SUBUNIT EPSILON"/>
    <property type="match status" value="1"/>
</dbReference>
<keyword evidence="4" id="KW-1185">Reference proteome</keyword>
<dbReference type="PANTHER" id="PTHR30231:SF41">
    <property type="entry name" value="DNA POLYMERASE III SUBUNIT EPSILON"/>
    <property type="match status" value="1"/>
</dbReference>
<dbReference type="SMART" id="SM00479">
    <property type="entry name" value="EXOIII"/>
    <property type="match status" value="1"/>
</dbReference>
<dbReference type="GO" id="GO:0003677">
    <property type="term" value="F:DNA binding"/>
    <property type="evidence" value="ECO:0007669"/>
    <property type="project" value="InterPro"/>
</dbReference>
<name>A0A6H2EKU9_9ACTO</name>
<organism evidence="3 4">
    <name type="scientific">Arcanobacterium buesumense</name>
    <dbReference type="NCBI Taxonomy" id="2722751"/>
    <lineage>
        <taxon>Bacteria</taxon>
        <taxon>Bacillati</taxon>
        <taxon>Actinomycetota</taxon>
        <taxon>Actinomycetes</taxon>
        <taxon>Actinomycetales</taxon>
        <taxon>Actinomycetaceae</taxon>
        <taxon>Arcanobacterium</taxon>
    </lineage>
</organism>
<feature type="domain" description="Exonuclease" evidence="2">
    <location>
        <begin position="2"/>
        <end position="168"/>
    </location>
</feature>
<protein>
    <submittedName>
        <fullName evidence="3">3'-5' exonuclease</fullName>
    </submittedName>
</protein>
<evidence type="ECO:0000313" key="3">
    <source>
        <dbReference type="EMBL" id="QJC21683.1"/>
    </source>
</evidence>
<keyword evidence="1 3" id="KW-0269">Exonuclease</keyword>
<proteinExistence type="predicted"/>
<accession>A0A6H2EKU9</accession>
<dbReference type="GO" id="GO:0003887">
    <property type="term" value="F:DNA-directed DNA polymerase activity"/>
    <property type="evidence" value="ECO:0007669"/>
    <property type="project" value="InterPro"/>
</dbReference>
<dbReference type="GO" id="GO:0008408">
    <property type="term" value="F:3'-5' exonuclease activity"/>
    <property type="evidence" value="ECO:0007669"/>
    <property type="project" value="TreeGrafter"/>
</dbReference>
<dbReference type="CDD" id="cd06127">
    <property type="entry name" value="DEDDh"/>
    <property type="match status" value="1"/>
</dbReference>
<dbReference type="GO" id="GO:0005829">
    <property type="term" value="C:cytosol"/>
    <property type="evidence" value="ECO:0007669"/>
    <property type="project" value="TreeGrafter"/>
</dbReference>
<keyword evidence="1 3" id="KW-0378">Hydrolase</keyword>
<dbReference type="KEGG" id="arca:HC352_03625"/>
<dbReference type="AlphaFoldDB" id="A0A6H2EKU9"/>
<dbReference type="Proteomes" id="UP000502298">
    <property type="component" value="Chromosome"/>
</dbReference>
<dbReference type="SUPFAM" id="SSF53098">
    <property type="entry name" value="Ribonuclease H-like"/>
    <property type="match status" value="1"/>
</dbReference>
<dbReference type="EMBL" id="CP050804">
    <property type="protein sequence ID" value="QJC21683.1"/>
    <property type="molecule type" value="Genomic_DNA"/>
</dbReference>
<dbReference type="GO" id="GO:0045004">
    <property type="term" value="P:DNA replication proofreading"/>
    <property type="evidence" value="ECO:0007669"/>
    <property type="project" value="TreeGrafter"/>
</dbReference>
<dbReference type="Gene3D" id="3.30.420.10">
    <property type="entry name" value="Ribonuclease H-like superfamily/Ribonuclease H"/>
    <property type="match status" value="1"/>
</dbReference>
<sequence>MPYAAIDVETTGLDPTTDRIIEVGVAVLDDSLALETTFHTLVNPARPVSAQHIHHISDEMLSNAPFFTDIIGSLIGILDGHILVAHNAPFDLGFLNAELTRAATPYSFLRENAVCTMDQSRIYCSDGSHSLLGLAGRLGIETPVAHRALADALTCSELFQFYFAAEESGQRIADYARNRQGNVILPAEWKRACPWHARFSTN</sequence>
<dbReference type="RefSeq" id="WP_168917623.1">
    <property type="nucleotide sequence ID" value="NZ_CP050804.1"/>
</dbReference>
<dbReference type="InterPro" id="IPR006054">
    <property type="entry name" value="DnaQ"/>
</dbReference>
<dbReference type="NCBIfam" id="TIGR00573">
    <property type="entry name" value="dnaq"/>
    <property type="match status" value="1"/>
</dbReference>
<reference evidence="3 4" key="1">
    <citation type="submission" date="2020-03" db="EMBL/GenBank/DDBJ databases">
        <title>Complete genome of Arcanobacterium buesumensis sp. nov. strain 2701.</title>
        <authorList>
            <person name="Borowiak M."/>
            <person name="Alssahen M."/>
            <person name="Laemmler C."/>
            <person name="Malorny B."/>
            <person name="Hassan A."/>
            <person name="Prenger-Berninghoff E."/>
            <person name="Ploetz M."/>
            <person name="Abdulmawjood A."/>
        </authorList>
    </citation>
    <scope>NUCLEOTIDE SEQUENCE [LARGE SCALE GENOMIC DNA]</scope>
    <source>
        <strain evidence="3 4">2701</strain>
    </source>
</reference>